<comment type="caution">
    <text evidence="1">The sequence shown here is derived from an EMBL/GenBank/DDBJ whole genome shotgun (WGS) entry which is preliminary data.</text>
</comment>
<accession>A0ACB8ZQI4</accession>
<evidence type="ECO:0000313" key="1">
    <source>
        <dbReference type="EMBL" id="KAI3699863.1"/>
    </source>
</evidence>
<evidence type="ECO:0000313" key="2">
    <source>
        <dbReference type="Proteomes" id="UP001055811"/>
    </source>
</evidence>
<proteinExistence type="predicted"/>
<dbReference type="Proteomes" id="UP001055811">
    <property type="component" value="Linkage Group LG08"/>
</dbReference>
<protein>
    <submittedName>
        <fullName evidence="1">Uncharacterized protein</fullName>
    </submittedName>
</protein>
<keyword evidence="2" id="KW-1185">Reference proteome</keyword>
<organism evidence="1 2">
    <name type="scientific">Cichorium intybus</name>
    <name type="common">Chicory</name>
    <dbReference type="NCBI Taxonomy" id="13427"/>
    <lineage>
        <taxon>Eukaryota</taxon>
        <taxon>Viridiplantae</taxon>
        <taxon>Streptophyta</taxon>
        <taxon>Embryophyta</taxon>
        <taxon>Tracheophyta</taxon>
        <taxon>Spermatophyta</taxon>
        <taxon>Magnoliopsida</taxon>
        <taxon>eudicotyledons</taxon>
        <taxon>Gunneridae</taxon>
        <taxon>Pentapetalae</taxon>
        <taxon>asterids</taxon>
        <taxon>campanulids</taxon>
        <taxon>Asterales</taxon>
        <taxon>Asteraceae</taxon>
        <taxon>Cichorioideae</taxon>
        <taxon>Cichorieae</taxon>
        <taxon>Cichoriinae</taxon>
        <taxon>Cichorium</taxon>
    </lineage>
</organism>
<gene>
    <name evidence="1" type="ORF">L2E82_44459</name>
</gene>
<reference evidence="2" key="1">
    <citation type="journal article" date="2022" name="Mol. Ecol. Resour.">
        <title>The genomes of chicory, endive, great burdock and yacon provide insights into Asteraceae palaeo-polyploidization history and plant inulin production.</title>
        <authorList>
            <person name="Fan W."/>
            <person name="Wang S."/>
            <person name="Wang H."/>
            <person name="Wang A."/>
            <person name="Jiang F."/>
            <person name="Liu H."/>
            <person name="Zhao H."/>
            <person name="Xu D."/>
            <person name="Zhang Y."/>
        </authorList>
    </citation>
    <scope>NUCLEOTIDE SEQUENCE [LARGE SCALE GENOMIC DNA]</scope>
    <source>
        <strain evidence="2">cv. Punajuju</strain>
    </source>
</reference>
<reference evidence="1 2" key="2">
    <citation type="journal article" date="2022" name="Mol. Ecol. Resour.">
        <title>The genomes of chicory, endive, great burdock and yacon provide insights into Asteraceae paleo-polyploidization history and plant inulin production.</title>
        <authorList>
            <person name="Fan W."/>
            <person name="Wang S."/>
            <person name="Wang H."/>
            <person name="Wang A."/>
            <person name="Jiang F."/>
            <person name="Liu H."/>
            <person name="Zhao H."/>
            <person name="Xu D."/>
            <person name="Zhang Y."/>
        </authorList>
    </citation>
    <scope>NUCLEOTIDE SEQUENCE [LARGE SCALE GENOMIC DNA]</scope>
    <source>
        <strain evidence="2">cv. Punajuju</strain>
        <tissue evidence="1">Leaves</tissue>
    </source>
</reference>
<dbReference type="EMBL" id="CM042016">
    <property type="protein sequence ID" value="KAI3699863.1"/>
    <property type="molecule type" value="Genomic_DNA"/>
</dbReference>
<name>A0ACB8ZQI4_CICIN</name>
<sequence>MYPDQYYEYYENTADTYYEDDCYNGSFHDNGWRTEESSQPDISATWARLWVLWYNTHQEQKDQADALVKLQASLDMLEESWKCSPPSPEPEASDFYTNNNVCELASPEYVMEGHTPWESQETTERVENVVEEEVVGDNATSDSTAFDVFENVDNIKLVMSESIPSPDNLVDEDVEEEAVSDSTDPSPTIPEIFENFEKFESKDLMMGDFIPPLDQISHSLMVPIHLLDDDQEVDADESIFENKKHDFITTHDPFMNGKLDVINTIDEDIWKHPDMLPSDPIRLENFYWYCKPKLQTEDSTWDTGKMRSAKQLLGEALGALHIKPMILKRYRRKDRAWRFKATSKHSRELIRRQRRGNSRRTGKPFDPLKFEQQWVNKGTVMTENQ</sequence>